<dbReference type="InterPro" id="IPR028939">
    <property type="entry name" value="P5C_Rdtase_cat_N"/>
</dbReference>
<dbReference type="PANTHER" id="PTHR11645:SF0">
    <property type="entry name" value="PYRROLINE-5-CARBOXYLATE REDUCTASE 3"/>
    <property type="match status" value="1"/>
</dbReference>
<dbReference type="Gene3D" id="1.10.3730.10">
    <property type="entry name" value="ProC C-terminal domain-like"/>
    <property type="match status" value="1"/>
</dbReference>
<dbReference type="InterPro" id="IPR000304">
    <property type="entry name" value="Pyrroline-COOH_reductase"/>
</dbReference>
<comment type="subcellular location">
    <subcellularLocation>
        <location evidence="5">Cytoplasm</location>
    </subcellularLocation>
</comment>
<gene>
    <name evidence="5 10" type="primary">proC</name>
    <name evidence="10" type="ORF">R4146_07165</name>
</gene>
<keyword evidence="3 5" id="KW-0521">NADP</keyword>
<comment type="catalytic activity">
    <reaction evidence="5">
        <text>L-proline + NAD(+) = (S)-1-pyrroline-5-carboxylate + NADH + 2 H(+)</text>
        <dbReference type="Rhea" id="RHEA:14105"/>
        <dbReference type="ChEBI" id="CHEBI:15378"/>
        <dbReference type="ChEBI" id="CHEBI:17388"/>
        <dbReference type="ChEBI" id="CHEBI:57540"/>
        <dbReference type="ChEBI" id="CHEBI:57945"/>
        <dbReference type="ChEBI" id="CHEBI:60039"/>
        <dbReference type="EC" id="1.5.1.2"/>
    </reaction>
</comment>
<dbReference type="InterPro" id="IPR036291">
    <property type="entry name" value="NAD(P)-bd_dom_sf"/>
</dbReference>
<evidence type="ECO:0000259" key="9">
    <source>
        <dbReference type="Pfam" id="PF14748"/>
    </source>
</evidence>
<protein>
    <recommendedName>
        <fullName evidence="5 6">Pyrroline-5-carboxylate reductase</fullName>
        <shortName evidence="5">P5C reductase</shortName>
        <shortName evidence="5">P5CR</shortName>
        <ecNumber evidence="5 6">1.5.1.2</ecNumber>
    </recommendedName>
    <alternativeName>
        <fullName evidence="5">PCA reductase</fullName>
    </alternativeName>
</protein>
<dbReference type="SUPFAM" id="SSF48179">
    <property type="entry name" value="6-phosphogluconate dehydrogenase C-terminal domain-like"/>
    <property type="match status" value="1"/>
</dbReference>
<evidence type="ECO:0000256" key="1">
    <source>
        <dbReference type="ARBA" id="ARBA00005525"/>
    </source>
</evidence>
<dbReference type="PANTHER" id="PTHR11645">
    <property type="entry name" value="PYRROLINE-5-CARBOXYLATE REDUCTASE"/>
    <property type="match status" value="1"/>
</dbReference>
<dbReference type="PIRSF" id="PIRSF000193">
    <property type="entry name" value="Pyrrol-5-carb_rd"/>
    <property type="match status" value="1"/>
</dbReference>
<evidence type="ECO:0000256" key="5">
    <source>
        <dbReference type="HAMAP-Rule" id="MF_01925"/>
    </source>
</evidence>
<dbReference type="SUPFAM" id="SSF51735">
    <property type="entry name" value="NAD(P)-binding Rossmann-fold domains"/>
    <property type="match status" value="1"/>
</dbReference>
<evidence type="ECO:0000256" key="3">
    <source>
        <dbReference type="ARBA" id="ARBA00022857"/>
    </source>
</evidence>
<comment type="pathway">
    <text evidence="5 7">Amino-acid biosynthesis; L-proline biosynthesis; L-proline from L-glutamate 5-semialdehyde: step 1/1.</text>
</comment>
<keyword evidence="5" id="KW-0963">Cytoplasm</keyword>
<comment type="caution">
    <text evidence="10">The sequence shown here is derived from an EMBL/GenBank/DDBJ whole genome shotgun (WGS) entry which is preliminary data.</text>
</comment>
<reference evidence="10 11" key="1">
    <citation type="submission" date="2023-10" db="EMBL/GenBank/DDBJ databases">
        <title>Nicoliella lavandulae sp. nov. isolated from Lavandula angustifolia flowers.</title>
        <authorList>
            <person name="Alcantara C."/>
            <person name="Zuniga M."/>
            <person name="Landete J.M."/>
            <person name="Monedero V."/>
        </authorList>
    </citation>
    <scope>NUCLEOTIDE SEQUENCE [LARGE SCALE GENOMIC DNA]</scope>
    <source>
        <strain evidence="10 11">Es01</strain>
    </source>
</reference>
<dbReference type="Proteomes" id="UP001370590">
    <property type="component" value="Unassembled WGS sequence"/>
</dbReference>
<comment type="catalytic activity">
    <reaction evidence="5 7">
        <text>L-proline + NADP(+) = (S)-1-pyrroline-5-carboxylate + NADPH + 2 H(+)</text>
        <dbReference type="Rhea" id="RHEA:14109"/>
        <dbReference type="ChEBI" id="CHEBI:15378"/>
        <dbReference type="ChEBI" id="CHEBI:17388"/>
        <dbReference type="ChEBI" id="CHEBI:57783"/>
        <dbReference type="ChEBI" id="CHEBI:58349"/>
        <dbReference type="ChEBI" id="CHEBI:60039"/>
        <dbReference type="EC" id="1.5.1.2"/>
    </reaction>
</comment>
<dbReference type="GO" id="GO:0004735">
    <property type="term" value="F:pyrroline-5-carboxylate reductase activity"/>
    <property type="evidence" value="ECO:0007669"/>
    <property type="project" value="UniProtKB-EC"/>
</dbReference>
<evidence type="ECO:0000256" key="6">
    <source>
        <dbReference type="NCBIfam" id="TIGR00112"/>
    </source>
</evidence>
<dbReference type="InterPro" id="IPR008927">
    <property type="entry name" value="6-PGluconate_DH-like_C_sf"/>
</dbReference>
<sequence length="257" mass="26674">MKIGVLGVGNMGSAIIEGLANKVDAKNIYAMNHDNPRVTKLSQQIGFELFNDLKQFKQITLDAIIATIPAPITVDTLAQLDGIDQNTVIISAAGGVKIESIKEVLPNNPIVSIVPNTPVSVNAGTIATCFDAASDKAQVIATNILNLLGNVITTKEANLGIMGTVGGCGPAFVDLFMDAMADAAVESGLDRNSAYEVIASMVAGSGQLAFKTGKTPAELKDQVTSPGGTTIQGVTELEANGFRNAVIKATKRANSDM</sequence>
<accession>A0ABU8SLZ3</accession>
<dbReference type="Gene3D" id="3.40.50.720">
    <property type="entry name" value="NAD(P)-binding Rossmann-like Domain"/>
    <property type="match status" value="1"/>
</dbReference>
<comment type="function">
    <text evidence="5">Catalyzes the reduction of 1-pyrroline-5-carboxylate (PCA) to L-proline.</text>
</comment>
<keyword evidence="4 5" id="KW-0560">Oxidoreductase</keyword>
<evidence type="ECO:0000313" key="10">
    <source>
        <dbReference type="EMBL" id="MEJ6400922.1"/>
    </source>
</evidence>
<keyword evidence="5 7" id="KW-0028">Amino-acid biosynthesis</keyword>
<dbReference type="HAMAP" id="MF_01925">
    <property type="entry name" value="P5C_reductase"/>
    <property type="match status" value="1"/>
</dbReference>
<keyword evidence="2 5" id="KW-0641">Proline biosynthesis</keyword>
<feature type="domain" description="Pyrroline-5-carboxylate reductase catalytic N-terminal" evidence="8">
    <location>
        <begin position="2"/>
        <end position="93"/>
    </location>
</feature>
<name>A0ABU8SLZ3_9LACO</name>
<dbReference type="InterPro" id="IPR029036">
    <property type="entry name" value="P5CR_dimer"/>
</dbReference>
<evidence type="ECO:0000259" key="8">
    <source>
        <dbReference type="Pfam" id="PF03807"/>
    </source>
</evidence>
<organism evidence="10 11">
    <name type="scientific">Nicoliella lavandulae</name>
    <dbReference type="NCBI Taxonomy" id="3082954"/>
    <lineage>
        <taxon>Bacteria</taxon>
        <taxon>Bacillati</taxon>
        <taxon>Bacillota</taxon>
        <taxon>Bacilli</taxon>
        <taxon>Lactobacillales</taxon>
        <taxon>Lactobacillaceae</taxon>
        <taxon>Nicoliella</taxon>
    </lineage>
</organism>
<proteinExistence type="inferred from homology"/>
<dbReference type="Pfam" id="PF03807">
    <property type="entry name" value="F420_oxidored"/>
    <property type="match status" value="1"/>
</dbReference>
<dbReference type="EC" id="1.5.1.2" evidence="5 6"/>
<dbReference type="Pfam" id="PF14748">
    <property type="entry name" value="P5CR_dimer"/>
    <property type="match status" value="1"/>
</dbReference>
<dbReference type="RefSeq" id="WP_339960774.1">
    <property type="nucleotide sequence ID" value="NZ_JAWMWH010000003.1"/>
</dbReference>
<evidence type="ECO:0000256" key="7">
    <source>
        <dbReference type="RuleBase" id="RU003903"/>
    </source>
</evidence>
<evidence type="ECO:0000256" key="2">
    <source>
        <dbReference type="ARBA" id="ARBA00022650"/>
    </source>
</evidence>
<evidence type="ECO:0000256" key="4">
    <source>
        <dbReference type="ARBA" id="ARBA00023002"/>
    </source>
</evidence>
<dbReference type="EMBL" id="JAWMWH010000003">
    <property type="protein sequence ID" value="MEJ6400922.1"/>
    <property type="molecule type" value="Genomic_DNA"/>
</dbReference>
<dbReference type="NCBIfam" id="TIGR00112">
    <property type="entry name" value="proC"/>
    <property type="match status" value="1"/>
</dbReference>
<dbReference type="PROSITE" id="PS00521">
    <property type="entry name" value="P5CR"/>
    <property type="match status" value="1"/>
</dbReference>
<comment type="similarity">
    <text evidence="1 5 7">Belongs to the pyrroline-5-carboxylate reductase family.</text>
</comment>
<dbReference type="InterPro" id="IPR053790">
    <property type="entry name" value="P5CR-like_CS"/>
</dbReference>
<keyword evidence="11" id="KW-1185">Reference proteome</keyword>
<evidence type="ECO:0000313" key="11">
    <source>
        <dbReference type="Proteomes" id="UP001370590"/>
    </source>
</evidence>
<feature type="domain" description="Pyrroline-5-carboxylate reductase dimerisation" evidence="9">
    <location>
        <begin position="156"/>
        <end position="254"/>
    </location>
</feature>